<dbReference type="Gene3D" id="2.40.128.20">
    <property type="match status" value="1"/>
</dbReference>
<accession>A0A023GAR9</accession>
<dbReference type="SUPFAM" id="SSF50814">
    <property type="entry name" value="Lipocalins"/>
    <property type="match status" value="1"/>
</dbReference>
<protein>
    <submittedName>
        <fullName evidence="1">Putative lipocalin-3 1</fullName>
    </submittedName>
</protein>
<reference evidence="1" key="1">
    <citation type="submission" date="2014-03" db="EMBL/GenBank/DDBJ databases">
        <title>The sialotranscriptome of Amblyomma triste, Amblyomma parvum and Amblyomma cajennense ticks, uncovered by 454-based RNA-seq.</title>
        <authorList>
            <person name="Garcia G.R."/>
            <person name="Gardinassi L.G."/>
            <person name="Ribeiro J.M."/>
            <person name="Anatriello E."/>
            <person name="Ferreira B.R."/>
            <person name="Moreira H.N."/>
            <person name="Mafra C."/>
            <person name="Olegario M.M."/>
            <person name="Szabo P.J."/>
            <person name="Miranda-Santos I.K."/>
            <person name="Maruyama S.R."/>
        </authorList>
    </citation>
    <scope>NUCLEOTIDE SEQUENCE</scope>
    <source>
        <strain evidence="1">Mato Grasso do Sul</strain>
        <tissue evidence="1">Salivary glands</tissue>
    </source>
</reference>
<name>A0A023GAR9_AMBTT</name>
<dbReference type="AlphaFoldDB" id="A0A023GAR9"/>
<dbReference type="InterPro" id="IPR012674">
    <property type="entry name" value="Calycin"/>
</dbReference>
<evidence type="ECO:0000313" key="1">
    <source>
        <dbReference type="EMBL" id="JAC29785.1"/>
    </source>
</evidence>
<proteinExistence type="evidence at transcript level"/>
<organism evidence="1">
    <name type="scientific">Amblyomma triste</name>
    <name type="common">Neotropical tick</name>
    <dbReference type="NCBI Taxonomy" id="251400"/>
    <lineage>
        <taxon>Eukaryota</taxon>
        <taxon>Metazoa</taxon>
        <taxon>Ecdysozoa</taxon>
        <taxon>Arthropoda</taxon>
        <taxon>Chelicerata</taxon>
        <taxon>Arachnida</taxon>
        <taxon>Acari</taxon>
        <taxon>Parasitiformes</taxon>
        <taxon>Ixodida</taxon>
        <taxon>Ixodoidea</taxon>
        <taxon>Ixodidae</taxon>
        <taxon>Amblyomminae</taxon>
        <taxon>Amblyomma</taxon>
    </lineage>
</organism>
<sequence>MLLAFTLRIGTTNDIFPIKITDNGEDLDIRKVLNSTDMFWLYWESTKNSFDVCMGDRCIEEVMTCIRIKTISISMTQYKFMDIERLEGKDVGTPYVGTFIPEPGSHPPKSMRVVSAVDPEDPQLYTIQYTNDGDFKCNVFFVASLGARIANELETCKMYIPDSDIDKGPSESCKRFFMERCNKTKIYQPYHSSCKNTENSLEK</sequence>
<dbReference type="EMBL" id="GBBM01005633">
    <property type="protein sequence ID" value="JAC29785.1"/>
    <property type="molecule type" value="mRNA"/>
</dbReference>